<protein>
    <submittedName>
        <fullName evidence="3">Glycosyltransferase</fullName>
    </submittedName>
</protein>
<feature type="domain" description="Glycosyl transferase family 1" evidence="1">
    <location>
        <begin position="205"/>
        <end position="357"/>
    </location>
</feature>
<proteinExistence type="predicted"/>
<comment type="caution">
    <text evidence="3">The sequence shown here is derived from an EMBL/GenBank/DDBJ whole genome shotgun (WGS) entry which is preliminary data.</text>
</comment>
<dbReference type="SUPFAM" id="SSF53756">
    <property type="entry name" value="UDP-Glycosyltransferase/glycogen phosphorylase"/>
    <property type="match status" value="1"/>
</dbReference>
<evidence type="ECO:0000313" key="4">
    <source>
        <dbReference type="Proteomes" id="UP000285575"/>
    </source>
</evidence>
<dbReference type="InterPro" id="IPR028098">
    <property type="entry name" value="Glyco_trans_4-like_N"/>
</dbReference>
<accession>A0A437RFU4</accession>
<dbReference type="OrthoDB" id="433681at2"/>
<sequence>MRVLHLIRSLDTVFGGPAEGVRQTLRLAQAEGHAAEVLSLDDEPAGALGLVAMPGTVHTVPGARGGYGYTPVLDEWLRAHAAGYDALVVHGLWQYHGVAARRAARACGRPYFVFSHGMLDPWFRRAHPFKHLKKQLYWLAAEHAVLRDAQAVLFTTEEEARLARQTFVPYAAQGAVVGYGAAPDETARSSCAEDFLGLHPGLRGRRLLLFLGRLHEKKGCDLLVQAFAHVAQRQGALHLVMAGPDSQGLQARLEALARQAGIESRVSFTGMLEGRAKWGALRAAEAFVLPSHQENFGIAVAEALAVGTPVLLSTQVNTWREVVRDGAGLADADTLEGTQRLLERWLHLPPSTRHAMRMRALACFDTHFRIEASVQRLHALIAAAAPDSQPCNTPPRQ</sequence>
<dbReference type="Gene3D" id="3.40.50.2000">
    <property type="entry name" value="Glycogen Phosphorylase B"/>
    <property type="match status" value="2"/>
</dbReference>
<dbReference type="Pfam" id="PF00534">
    <property type="entry name" value="Glycos_transf_1"/>
    <property type="match status" value="1"/>
</dbReference>
<name>A0A437RFU4_9BURK</name>
<dbReference type="InterPro" id="IPR001296">
    <property type="entry name" value="Glyco_trans_1"/>
</dbReference>
<dbReference type="AlphaFoldDB" id="A0A437RFU4"/>
<reference evidence="3 4" key="1">
    <citation type="submission" date="2019-01" db="EMBL/GenBank/DDBJ databases">
        <authorList>
            <person name="Chen W.-M."/>
        </authorList>
    </citation>
    <scope>NUCLEOTIDE SEQUENCE [LARGE SCALE GENOMIC DNA]</scope>
    <source>
        <strain evidence="3 4">KYPY4</strain>
    </source>
</reference>
<keyword evidence="3" id="KW-0808">Transferase</keyword>
<dbReference type="Proteomes" id="UP000285575">
    <property type="component" value="Unassembled WGS sequence"/>
</dbReference>
<dbReference type="Pfam" id="PF13579">
    <property type="entry name" value="Glyco_trans_4_4"/>
    <property type="match status" value="1"/>
</dbReference>
<gene>
    <name evidence="3" type="ORF">EOE66_13155</name>
</gene>
<dbReference type="EMBL" id="SACR01000004">
    <property type="protein sequence ID" value="RVU45619.1"/>
    <property type="molecule type" value="Genomic_DNA"/>
</dbReference>
<keyword evidence="4" id="KW-1185">Reference proteome</keyword>
<evidence type="ECO:0000259" key="2">
    <source>
        <dbReference type="Pfam" id="PF13579"/>
    </source>
</evidence>
<dbReference type="PANTHER" id="PTHR45947">
    <property type="entry name" value="SULFOQUINOVOSYL TRANSFERASE SQD2"/>
    <property type="match status" value="1"/>
</dbReference>
<dbReference type="PANTHER" id="PTHR45947:SF3">
    <property type="entry name" value="SULFOQUINOVOSYL TRANSFERASE SQD2"/>
    <property type="match status" value="1"/>
</dbReference>
<dbReference type="InterPro" id="IPR050194">
    <property type="entry name" value="Glycosyltransferase_grp1"/>
</dbReference>
<dbReference type="GO" id="GO:0016757">
    <property type="term" value="F:glycosyltransferase activity"/>
    <property type="evidence" value="ECO:0007669"/>
    <property type="project" value="InterPro"/>
</dbReference>
<organism evidence="3 4">
    <name type="scientific">Rubrivivax rivuli</name>
    <dbReference type="NCBI Taxonomy" id="1862385"/>
    <lineage>
        <taxon>Bacteria</taxon>
        <taxon>Pseudomonadati</taxon>
        <taxon>Pseudomonadota</taxon>
        <taxon>Betaproteobacteria</taxon>
        <taxon>Burkholderiales</taxon>
        <taxon>Sphaerotilaceae</taxon>
        <taxon>Rubrivivax</taxon>
    </lineage>
</organism>
<evidence type="ECO:0000259" key="1">
    <source>
        <dbReference type="Pfam" id="PF00534"/>
    </source>
</evidence>
<evidence type="ECO:0000313" key="3">
    <source>
        <dbReference type="EMBL" id="RVU45619.1"/>
    </source>
</evidence>
<feature type="domain" description="Glycosyltransferase subfamily 4-like N-terminal" evidence="2">
    <location>
        <begin position="15"/>
        <end position="180"/>
    </location>
</feature>